<evidence type="ECO:0000256" key="2">
    <source>
        <dbReference type="ARBA" id="ARBA00022525"/>
    </source>
</evidence>
<dbReference type="InterPro" id="IPR011049">
    <property type="entry name" value="Serralysin-like_metalloprot_C"/>
</dbReference>
<dbReference type="PRINTS" id="PR00313">
    <property type="entry name" value="CABNDNGRPT"/>
</dbReference>
<feature type="compositionally biased region" description="Basic and acidic residues" evidence="3">
    <location>
        <begin position="636"/>
        <end position="649"/>
    </location>
</feature>
<protein>
    <submittedName>
        <fullName evidence="5">Uncharacterized protein</fullName>
    </submittedName>
</protein>
<dbReference type="RefSeq" id="WP_109562451.1">
    <property type="nucleotide sequence ID" value="NZ_QGDJ01000001.1"/>
</dbReference>
<keyword evidence="2" id="KW-0964">Secreted</keyword>
<proteinExistence type="predicted"/>
<dbReference type="PANTHER" id="PTHR38340">
    <property type="entry name" value="S-LAYER PROTEIN"/>
    <property type="match status" value="1"/>
</dbReference>
<dbReference type="EMBL" id="QGDJ01000001">
    <property type="protein sequence ID" value="PWJ21820.1"/>
    <property type="molecule type" value="Genomic_DNA"/>
</dbReference>
<reference evidence="4 6" key="2">
    <citation type="submission" date="2018-03" db="EMBL/GenBank/DDBJ databases">
        <title>Genomic Encyclopedia of Archaeal and Bacterial Type Strains, Phase II (KMG-II): from individual species to whole genera.</title>
        <authorList>
            <person name="Goeker M."/>
        </authorList>
    </citation>
    <scope>NUCLEOTIDE SEQUENCE [LARGE SCALE GENOMIC DNA]</scope>
    <source>
        <strain evidence="4 6">DSM 25227</strain>
    </source>
</reference>
<dbReference type="Proteomes" id="UP000251571">
    <property type="component" value="Unassembled WGS sequence"/>
</dbReference>
<keyword evidence="6" id="KW-1185">Reference proteome</keyword>
<accession>A0A2Y9A3Q5</accession>
<evidence type="ECO:0000313" key="5">
    <source>
        <dbReference type="EMBL" id="SSA38098.1"/>
    </source>
</evidence>
<dbReference type="OrthoDB" id="7727094at2"/>
<evidence type="ECO:0000256" key="1">
    <source>
        <dbReference type="ARBA" id="ARBA00004613"/>
    </source>
</evidence>
<evidence type="ECO:0000313" key="7">
    <source>
        <dbReference type="Proteomes" id="UP000251571"/>
    </source>
</evidence>
<evidence type="ECO:0000256" key="3">
    <source>
        <dbReference type="SAM" id="MobiDB-lite"/>
    </source>
</evidence>
<reference evidence="5 7" key="1">
    <citation type="submission" date="2016-10" db="EMBL/GenBank/DDBJ databases">
        <authorList>
            <person name="Cai Z."/>
        </authorList>
    </citation>
    <scope>NUCLEOTIDE SEQUENCE [LARGE SCALE GENOMIC DNA]</scope>
    <source>
        <strain evidence="5 7">DSM 25227</strain>
    </source>
</reference>
<comment type="subcellular location">
    <subcellularLocation>
        <location evidence="1">Secreted</location>
    </subcellularLocation>
</comment>
<dbReference type="SUPFAM" id="SSF51120">
    <property type="entry name" value="beta-Roll"/>
    <property type="match status" value="4"/>
</dbReference>
<feature type="region of interest" description="Disordered" evidence="3">
    <location>
        <begin position="630"/>
        <end position="660"/>
    </location>
</feature>
<dbReference type="EMBL" id="UETC01000001">
    <property type="protein sequence ID" value="SSA38098.1"/>
    <property type="molecule type" value="Genomic_DNA"/>
</dbReference>
<evidence type="ECO:0000313" key="4">
    <source>
        <dbReference type="EMBL" id="PWJ21820.1"/>
    </source>
</evidence>
<dbReference type="AlphaFoldDB" id="A0A2Y9A3Q5"/>
<sequence length="858" mass="87237">MAEIVGTPEDDRGPTRLNGTAEDDFIRGRAGDDEIFGRDGSDTLSGGGGDDTLVPGPSGAGPERVDPGRGSDRIDLAGLSAFLELGYFDAAPLNVTLNEGTGTARVVEQDGAVDTFTQFGRVARELGAFFGGGEGADRYDIAAVSAGAYLHVDPQGGDDTITLRGGEGTVRLGFATDGPDGVTVDLVTGRIDAGSQGDDRILYLGDPRRLQIQSGDSDDRFIGGNGRLEEWVWRGGDDSIDGAGRAITILNLTEDGVSGVTVDLAQGRATARWEGRSHTLTLSDVDQVLGGSAADLLRGDGGANLIEGGDGDDTIEGGEGNDLLRGDAGDDRILAGGGTANVLRGGDGDDTLISGTGADDIGGGAGDDLIDLTGMTSGFGGFISPGLGTDTIEGSRALWAQGDGHGLSYDDVGRPGAGLTVEIGAEGSGTAVSADGTIFDRFSFFDFFSTGAGDDLLMGLDDPSGSGRFEGFRGGAGDDTILGGTGGFDVIDYRGERFENGAVRAISVDLARGTARDTYGDRDVIEGIEAIWATGLDDVLRGSPSQDFLSFRGYRGADTLDGAELRGLADGTRLGFEIADYSDDARDGGTAGAVVDLAVGTGRDGFGTVDILRNVDGAIGTELQDVLRGSGTANDLRGRGGDDRLEGRGGNDTLRGDAGADTLVGGAGRDRLEGGDGGDVYVVDTGDIVVELAGGTGRDEIRTSVSFAIAPGVEQITALGRGNLRLEGSAAGETLLGNGGANILVGFGGADVMTGGGGADVFVLTARGGTPPEVSVTDWGRGGDRLAVDDQLLGLGAPGIDIRGLTVGTFREIRETGAVGYDARTGALRLDIDGDGTRELVATLEGGARLSLDDVLLF</sequence>
<evidence type="ECO:0000313" key="6">
    <source>
        <dbReference type="Proteomes" id="UP000245839"/>
    </source>
</evidence>
<dbReference type="InterPro" id="IPR018511">
    <property type="entry name" value="Hemolysin-typ_Ca-bd_CS"/>
</dbReference>
<dbReference type="PANTHER" id="PTHR38340:SF1">
    <property type="entry name" value="S-LAYER PROTEIN"/>
    <property type="match status" value="1"/>
</dbReference>
<feature type="compositionally biased region" description="Basic and acidic residues" evidence="3">
    <location>
        <begin position="24"/>
        <end position="41"/>
    </location>
</feature>
<dbReference type="Pfam" id="PF00353">
    <property type="entry name" value="HemolysinCabind"/>
    <property type="match status" value="7"/>
</dbReference>
<dbReference type="GO" id="GO:0005509">
    <property type="term" value="F:calcium ion binding"/>
    <property type="evidence" value="ECO:0007669"/>
    <property type="project" value="InterPro"/>
</dbReference>
<dbReference type="InterPro" id="IPR001343">
    <property type="entry name" value="Hemolysn_Ca-bd"/>
</dbReference>
<organism evidence="5 7">
    <name type="scientific">Jannaschia seohaensis</name>
    <dbReference type="NCBI Taxonomy" id="475081"/>
    <lineage>
        <taxon>Bacteria</taxon>
        <taxon>Pseudomonadati</taxon>
        <taxon>Pseudomonadota</taxon>
        <taxon>Alphaproteobacteria</taxon>
        <taxon>Rhodobacterales</taxon>
        <taxon>Roseobacteraceae</taxon>
        <taxon>Jannaschia</taxon>
    </lineage>
</organism>
<dbReference type="InterPro" id="IPR050557">
    <property type="entry name" value="RTX_toxin/Mannuronan_C5-epim"/>
</dbReference>
<dbReference type="Proteomes" id="UP000245839">
    <property type="component" value="Unassembled WGS sequence"/>
</dbReference>
<gene>
    <name evidence="4" type="ORF">BCF38_101228</name>
    <name evidence="5" type="ORF">SAMN05421539_101228</name>
</gene>
<feature type="region of interest" description="Disordered" evidence="3">
    <location>
        <begin position="1"/>
        <end position="70"/>
    </location>
</feature>
<dbReference type="PROSITE" id="PS00330">
    <property type="entry name" value="HEMOLYSIN_CALCIUM"/>
    <property type="match status" value="4"/>
</dbReference>
<dbReference type="Gene3D" id="2.150.10.10">
    <property type="entry name" value="Serralysin-like metalloprotease, C-terminal"/>
    <property type="match status" value="4"/>
</dbReference>
<name>A0A2Y9A3Q5_9RHOB</name>
<dbReference type="GO" id="GO:0005576">
    <property type="term" value="C:extracellular region"/>
    <property type="evidence" value="ECO:0007669"/>
    <property type="project" value="UniProtKB-SubCell"/>
</dbReference>